<keyword evidence="3" id="KW-0472">Membrane</keyword>
<dbReference type="PANTHER" id="PTHR34001">
    <property type="entry name" value="BLL7405 PROTEIN"/>
    <property type="match status" value="1"/>
</dbReference>
<dbReference type="EMBL" id="JAIRBM010000009">
    <property type="protein sequence ID" value="MBZ6077282.1"/>
    <property type="molecule type" value="Genomic_DNA"/>
</dbReference>
<dbReference type="InterPro" id="IPR011250">
    <property type="entry name" value="OMP/PagP_B-barrel"/>
</dbReference>
<evidence type="ECO:0000313" key="8">
    <source>
        <dbReference type="Proteomes" id="UP000704176"/>
    </source>
</evidence>
<organism evidence="7 8">
    <name type="scientific">Microvirga puerhi</name>
    <dbReference type="NCBI Taxonomy" id="2876078"/>
    <lineage>
        <taxon>Bacteria</taxon>
        <taxon>Pseudomonadati</taxon>
        <taxon>Pseudomonadota</taxon>
        <taxon>Alphaproteobacteria</taxon>
        <taxon>Hyphomicrobiales</taxon>
        <taxon>Methylobacteriaceae</taxon>
        <taxon>Microvirga</taxon>
    </lineage>
</organism>
<comment type="caution">
    <text evidence="7">The sequence shown here is derived from an EMBL/GenBank/DDBJ whole genome shotgun (WGS) entry which is preliminary data.</text>
</comment>
<dbReference type="Proteomes" id="UP000704176">
    <property type="component" value="Unassembled WGS sequence"/>
</dbReference>
<evidence type="ECO:0000259" key="6">
    <source>
        <dbReference type="Pfam" id="PF13505"/>
    </source>
</evidence>
<feature type="domain" description="Outer membrane protein beta-barrel" evidence="6">
    <location>
        <begin position="28"/>
        <end position="256"/>
    </location>
</feature>
<sequence length="257" mass="27878">MRHGLEERVRSVGLRRKVIVLAGSLVVGIAAVPARAADLPPAPVLDDSDEPTGSGWYLRGDIGIDEPVLRHGRDLGTAMTPPLTKARFDREGSFGGGIGYHWASFLRTDLTIDRRFGGTYKGSRFGVGSGLAFDRADFEATTVLLNTYIDLPLWSGVTPYLGAGIGVTRNRFDDATRSFADVIAPVALPSKTQTALAWALTGGVAIDLTAQLKLDLAYRYTHLGWARTGYADVDEPPIRARSIGTHELRIGARYYFD</sequence>
<reference evidence="7 8" key="1">
    <citation type="submission" date="2021-09" db="EMBL/GenBank/DDBJ databases">
        <title>The complete genome sequence of a new microorganism.</title>
        <authorList>
            <person name="Zi Z."/>
        </authorList>
    </citation>
    <scope>NUCLEOTIDE SEQUENCE [LARGE SCALE GENOMIC DNA]</scope>
    <source>
        <strain evidence="7 8">WGZ8</strain>
    </source>
</reference>
<dbReference type="Gene3D" id="2.40.160.20">
    <property type="match status" value="1"/>
</dbReference>
<dbReference type="PANTHER" id="PTHR34001:SF3">
    <property type="entry name" value="BLL7405 PROTEIN"/>
    <property type="match status" value="1"/>
</dbReference>
<dbReference type="Pfam" id="PF13505">
    <property type="entry name" value="OMP_b-brl"/>
    <property type="match status" value="1"/>
</dbReference>
<evidence type="ECO:0000313" key="7">
    <source>
        <dbReference type="EMBL" id="MBZ6077282.1"/>
    </source>
</evidence>
<comment type="similarity">
    <text evidence="5">Belongs to the Omp25/RopB family.</text>
</comment>
<evidence type="ECO:0000256" key="3">
    <source>
        <dbReference type="ARBA" id="ARBA00023136"/>
    </source>
</evidence>
<keyword evidence="4" id="KW-0998">Cell outer membrane</keyword>
<name>A0ABS7VP10_9HYPH</name>
<evidence type="ECO:0000256" key="5">
    <source>
        <dbReference type="ARBA" id="ARBA00038306"/>
    </source>
</evidence>
<evidence type="ECO:0000256" key="2">
    <source>
        <dbReference type="ARBA" id="ARBA00022729"/>
    </source>
</evidence>
<accession>A0ABS7VP10</accession>
<dbReference type="RefSeq" id="WP_224313607.1">
    <property type="nucleotide sequence ID" value="NZ_JAIRBM010000009.1"/>
</dbReference>
<dbReference type="InterPro" id="IPR027385">
    <property type="entry name" value="Beta-barrel_OMP"/>
</dbReference>
<keyword evidence="2" id="KW-0732">Signal</keyword>
<keyword evidence="8" id="KW-1185">Reference proteome</keyword>
<dbReference type="InterPro" id="IPR051692">
    <property type="entry name" value="OMP-like"/>
</dbReference>
<comment type="subcellular location">
    <subcellularLocation>
        <location evidence="1">Cell outer membrane</location>
    </subcellularLocation>
</comment>
<protein>
    <submittedName>
        <fullName evidence="7">Porin family protein</fullName>
    </submittedName>
</protein>
<evidence type="ECO:0000256" key="1">
    <source>
        <dbReference type="ARBA" id="ARBA00004442"/>
    </source>
</evidence>
<evidence type="ECO:0000256" key="4">
    <source>
        <dbReference type="ARBA" id="ARBA00023237"/>
    </source>
</evidence>
<dbReference type="SUPFAM" id="SSF56925">
    <property type="entry name" value="OMPA-like"/>
    <property type="match status" value="1"/>
</dbReference>
<gene>
    <name evidence="7" type="ORF">K9B37_13450</name>
</gene>
<proteinExistence type="inferred from homology"/>